<reference evidence="2 3" key="1">
    <citation type="submission" date="2019-07" db="EMBL/GenBank/DDBJ databases">
        <title>Shewanella sp. YLB-06 whole genomic sequence.</title>
        <authorList>
            <person name="Yu L."/>
        </authorList>
    </citation>
    <scope>NUCLEOTIDE SEQUENCE [LARGE SCALE GENOMIC DNA]</scope>
    <source>
        <strain evidence="2 3">YLB-06</strain>
    </source>
</reference>
<organism evidence="2 3">
    <name type="scientific">Shewanella psychropiezotolerans</name>
    <dbReference type="NCBI Taxonomy" id="2593655"/>
    <lineage>
        <taxon>Bacteria</taxon>
        <taxon>Pseudomonadati</taxon>
        <taxon>Pseudomonadota</taxon>
        <taxon>Gammaproteobacteria</taxon>
        <taxon>Alteromonadales</taxon>
        <taxon>Shewanellaceae</taxon>
        <taxon>Shewanella</taxon>
    </lineage>
</organism>
<sequence length="61" mass="6964">MAKRYLDHSHITLTPNTARPSPYEEKYGSAEQELSKLDSHEPCARKWQEAMKGTSNGKKVM</sequence>
<keyword evidence="3" id="KW-1185">Reference proteome</keyword>
<evidence type="ECO:0000256" key="1">
    <source>
        <dbReference type="SAM" id="MobiDB-lite"/>
    </source>
</evidence>
<proteinExistence type="predicted"/>
<accession>A0ABX5WZ06</accession>
<evidence type="ECO:0000313" key="3">
    <source>
        <dbReference type="Proteomes" id="UP000315947"/>
    </source>
</evidence>
<name>A0ABX5WZ06_9GAMM</name>
<feature type="compositionally biased region" description="Basic and acidic residues" evidence="1">
    <location>
        <begin position="1"/>
        <end position="10"/>
    </location>
</feature>
<dbReference type="Proteomes" id="UP000315947">
    <property type="component" value="Chromosome"/>
</dbReference>
<protein>
    <submittedName>
        <fullName evidence="2">Uncharacterized protein</fullName>
    </submittedName>
</protein>
<feature type="region of interest" description="Disordered" evidence="1">
    <location>
        <begin position="1"/>
        <end position="28"/>
    </location>
</feature>
<dbReference type="EMBL" id="CP041614">
    <property type="protein sequence ID" value="QDO83437.1"/>
    <property type="molecule type" value="Genomic_DNA"/>
</dbReference>
<gene>
    <name evidence="2" type="ORF">FM037_09605</name>
</gene>
<dbReference type="RefSeq" id="WP_144045814.1">
    <property type="nucleotide sequence ID" value="NZ_CP041614.1"/>
</dbReference>
<evidence type="ECO:0000313" key="2">
    <source>
        <dbReference type="EMBL" id="QDO83437.1"/>
    </source>
</evidence>